<dbReference type="Proteomes" id="UP001597641">
    <property type="component" value="Unassembled WGS sequence"/>
</dbReference>
<keyword evidence="6" id="KW-0482">Metalloprotease</keyword>
<evidence type="ECO:0000313" key="11">
    <source>
        <dbReference type="EMBL" id="MFD3001752.1"/>
    </source>
</evidence>
<dbReference type="CDD" id="cd03143">
    <property type="entry name" value="A4_beta-galactosidase_middle_domain"/>
    <property type="match status" value="1"/>
</dbReference>
<keyword evidence="9" id="KW-0732">Signal</keyword>
<feature type="coiled-coil region" evidence="8">
    <location>
        <begin position="345"/>
        <end position="372"/>
    </location>
</feature>
<gene>
    <name evidence="11" type="ORF">ACFS7Z_15370</name>
</gene>
<evidence type="ECO:0000256" key="2">
    <source>
        <dbReference type="ARBA" id="ARBA00005988"/>
    </source>
</evidence>
<feature type="signal peptide" evidence="9">
    <location>
        <begin position="1"/>
        <end position="23"/>
    </location>
</feature>
<evidence type="ECO:0000259" key="10">
    <source>
        <dbReference type="PROSITE" id="PS52035"/>
    </source>
</evidence>
<dbReference type="PANTHER" id="PTHR11705:SF143">
    <property type="entry name" value="SLL0236 PROTEIN"/>
    <property type="match status" value="1"/>
</dbReference>
<comment type="caution">
    <text evidence="7">Lacks conserved residue(s) required for the propagation of feature annotation.</text>
</comment>
<evidence type="ECO:0000256" key="6">
    <source>
        <dbReference type="ARBA" id="ARBA00023049"/>
    </source>
</evidence>
<evidence type="ECO:0000256" key="3">
    <source>
        <dbReference type="ARBA" id="ARBA00022670"/>
    </source>
</evidence>
<keyword evidence="4" id="KW-0378">Hydrolase</keyword>
<dbReference type="CDD" id="cd06238">
    <property type="entry name" value="M14-like"/>
    <property type="match status" value="1"/>
</dbReference>
<dbReference type="InterPro" id="IPR029062">
    <property type="entry name" value="Class_I_gatase-like"/>
</dbReference>
<evidence type="ECO:0000256" key="5">
    <source>
        <dbReference type="ARBA" id="ARBA00022833"/>
    </source>
</evidence>
<evidence type="ECO:0000256" key="8">
    <source>
        <dbReference type="SAM" id="Coils"/>
    </source>
</evidence>
<keyword evidence="8" id="KW-0175">Coiled coil</keyword>
<comment type="cofactor">
    <cofactor evidence="1">
        <name>Zn(2+)</name>
        <dbReference type="ChEBI" id="CHEBI:29105"/>
    </cofactor>
</comment>
<dbReference type="InterPro" id="IPR000834">
    <property type="entry name" value="Peptidase_M14"/>
</dbReference>
<evidence type="ECO:0000256" key="4">
    <source>
        <dbReference type="ARBA" id="ARBA00022801"/>
    </source>
</evidence>
<comment type="caution">
    <text evidence="11">The sequence shown here is derived from an EMBL/GenBank/DDBJ whole genome shotgun (WGS) entry which is preliminary data.</text>
</comment>
<protein>
    <submittedName>
        <fullName evidence="11">M14 family metallopeptidase</fullName>
    </submittedName>
</protein>
<comment type="similarity">
    <text evidence="2 7">Belongs to the peptidase M14 family.</text>
</comment>
<evidence type="ECO:0000313" key="12">
    <source>
        <dbReference type="Proteomes" id="UP001597641"/>
    </source>
</evidence>
<evidence type="ECO:0000256" key="7">
    <source>
        <dbReference type="PROSITE-ProRule" id="PRU01379"/>
    </source>
</evidence>
<dbReference type="SUPFAM" id="SSF52317">
    <property type="entry name" value="Class I glutamine amidotransferase-like"/>
    <property type="match status" value="1"/>
</dbReference>
<dbReference type="EMBL" id="JBHUOX010000011">
    <property type="protein sequence ID" value="MFD3001752.1"/>
    <property type="molecule type" value="Genomic_DNA"/>
</dbReference>
<keyword evidence="3" id="KW-0645">Protease</keyword>
<reference evidence="12" key="1">
    <citation type="journal article" date="2019" name="Int. J. Syst. Evol. Microbiol.">
        <title>The Global Catalogue of Microorganisms (GCM) 10K type strain sequencing project: providing services to taxonomists for standard genome sequencing and annotation.</title>
        <authorList>
            <consortium name="The Broad Institute Genomics Platform"/>
            <consortium name="The Broad Institute Genome Sequencing Center for Infectious Disease"/>
            <person name="Wu L."/>
            <person name="Ma J."/>
        </authorList>
    </citation>
    <scope>NUCLEOTIDE SEQUENCE [LARGE SCALE GENOMIC DNA]</scope>
    <source>
        <strain evidence="12">KCTC 23984</strain>
    </source>
</reference>
<evidence type="ECO:0000256" key="1">
    <source>
        <dbReference type="ARBA" id="ARBA00001947"/>
    </source>
</evidence>
<evidence type="ECO:0000256" key="9">
    <source>
        <dbReference type="SAM" id="SignalP"/>
    </source>
</evidence>
<dbReference type="PROSITE" id="PS52035">
    <property type="entry name" value="PEPTIDASE_M14"/>
    <property type="match status" value="1"/>
</dbReference>
<dbReference type="SUPFAM" id="SSF53187">
    <property type="entry name" value="Zn-dependent exopeptidases"/>
    <property type="match status" value="1"/>
</dbReference>
<feature type="domain" description="Peptidase M14" evidence="10">
    <location>
        <begin position="41"/>
        <end position="355"/>
    </location>
</feature>
<organism evidence="11 12">
    <name type="scientific">Pontibacter toksunensis</name>
    <dbReference type="NCBI Taxonomy" id="1332631"/>
    <lineage>
        <taxon>Bacteria</taxon>
        <taxon>Pseudomonadati</taxon>
        <taxon>Bacteroidota</taxon>
        <taxon>Cytophagia</taxon>
        <taxon>Cytophagales</taxon>
        <taxon>Hymenobacteraceae</taxon>
        <taxon>Pontibacter</taxon>
    </lineage>
</organism>
<keyword evidence="12" id="KW-1185">Reference proteome</keyword>
<sequence>MMNTLKRNLALLLVLLCVQVAVAQESVQSPEQFLGYQLGKQFTTQDRIFDYVKYLAAKAPNRMKVQQYGQTYEGRPLMLAYVASDENLPRLEQIRENNLRLAGLENGQVQGEQPAIVWLSYNIHGNESVSSEAVMQVLYDLVDPNNAQSKQWLQNTVIILDPMVNPDGRERYVQWYKQASNQGGNASPFAWEHYEPWPGGRPNHYYFDLNRDWAWQTQIESKQRLKEYNNWLPQVHADFHEMGAESPYYFSPAAKPFHESITPWQRQFQNTIGDYNRQYFDKNNWLYFTRENFDLFYPSYGDTYPTYNGAIGMTYEQGGSGRAGLAYKKQDGDTLTLVDRIAHHVVASKATIQASSEKADQLKQEFHKYYQNNINKPAGEYKAFVLKADGRSAANLKSLTEYMDRQGIQYGYASKNTSARGFNYSTGKDEKVSIGSNDLVISMYQPKSTLVKVLFEPNARLEDSLTYDITSWSLPYAYNMQAYALKDRINVNTSKPAAPAPAAIAIERPYAYLARWNNLQDLKFLTELMKQDVKVRQAEKAFETEGQRYEAGTLIITRTGNERMGDKLDATVRELAKQYNVDLSATGTGFVSSGADFGSGNVRYLQAPKVALLSGEGVSPYGFGEVWHYFEQQIGYPVTVLNTSYFSNVPLNEFDVLILPNGNYSRVLNEETLEKVREWVSAGGNLIAMESAAGFLAGKKGFNLKKKGAEEESKDKSKVKEENPYKNLRTYANREREALEGEVQGSIFRVDLDKTHPLAFGYGDSYFALIRSADTFSFLENGWNVGVLKKNNYTTGFVGSKSKEKLKDALILGTQEMGGGQVVYLADNPLFRGFWQGGKLMFGNAVFLVGQ</sequence>
<name>A0ABW6BXP0_9BACT</name>
<dbReference type="PANTHER" id="PTHR11705">
    <property type="entry name" value="PROTEASE FAMILY M14 CARBOXYPEPTIDASE A,B"/>
    <property type="match status" value="1"/>
</dbReference>
<dbReference type="Gene3D" id="3.40.630.10">
    <property type="entry name" value="Zn peptidases"/>
    <property type="match status" value="1"/>
</dbReference>
<dbReference type="Pfam" id="PF00246">
    <property type="entry name" value="Peptidase_M14"/>
    <property type="match status" value="1"/>
</dbReference>
<dbReference type="Gene3D" id="3.40.50.880">
    <property type="match status" value="1"/>
</dbReference>
<accession>A0ABW6BXP0</accession>
<keyword evidence="5" id="KW-0862">Zinc</keyword>
<proteinExistence type="inferred from homology"/>
<dbReference type="RefSeq" id="WP_377486204.1">
    <property type="nucleotide sequence ID" value="NZ_JBHUOX010000011.1"/>
</dbReference>
<dbReference type="SMART" id="SM00631">
    <property type="entry name" value="Zn_pept"/>
    <property type="match status" value="1"/>
</dbReference>
<feature type="chain" id="PRO_5046559184" evidence="9">
    <location>
        <begin position="24"/>
        <end position="851"/>
    </location>
</feature>